<feature type="compositionally biased region" description="Polar residues" evidence="5">
    <location>
        <begin position="205"/>
        <end position="217"/>
    </location>
</feature>
<dbReference type="AlphaFoldDB" id="A0A811JPZ3"/>
<protein>
    <recommendedName>
        <fullName evidence="6">KN homeodomain domain-containing protein</fullName>
    </recommendedName>
</protein>
<proteinExistence type="predicted"/>
<evidence type="ECO:0000313" key="8">
    <source>
        <dbReference type="Proteomes" id="UP000614601"/>
    </source>
</evidence>
<evidence type="ECO:0000256" key="4">
    <source>
        <dbReference type="ARBA" id="ARBA00023242"/>
    </source>
</evidence>
<sequence length="292" mass="33816">MMLNPSDSRQLPLRTKKPPKSVKQVKDSCKRARPINREQKQIFQEWLTEHSNHLYPNEEDKKELAVKMDANPQQINRLLTKYRQRINQEIQENQLKYKADVAVVKHEKVAINNIISEIVKDVALDNRDQRRIYEERKAKYMLYLKENNMLDEDDDDLQVIWEGKHVATDLNVRNDSNDSPGQQKEVSTTTDNENNNANFKNMENQSNTDQAVSTQPENCDLANKNNIPVERSLQDNTELLPQKDIEVAEVVEIAEVASRDQSKPEPEFVPEREPECEPERKRCACACACACA</sequence>
<keyword evidence="8" id="KW-1185">Reference proteome</keyword>
<feature type="domain" description="KN homeodomain" evidence="6">
    <location>
        <begin position="46"/>
        <end position="85"/>
    </location>
</feature>
<evidence type="ECO:0000256" key="2">
    <source>
        <dbReference type="ARBA" id="ARBA00023125"/>
    </source>
</evidence>
<feature type="region of interest" description="Disordered" evidence="5">
    <location>
        <begin position="171"/>
        <end position="218"/>
    </location>
</feature>
<dbReference type="Proteomes" id="UP000614601">
    <property type="component" value="Unassembled WGS sequence"/>
</dbReference>
<keyword evidence="2" id="KW-0238">DNA-binding</keyword>
<evidence type="ECO:0000256" key="5">
    <source>
        <dbReference type="SAM" id="MobiDB-lite"/>
    </source>
</evidence>
<evidence type="ECO:0000256" key="1">
    <source>
        <dbReference type="ARBA" id="ARBA00004123"/>
    </source>
</evidence>
<feature type="compositionally biased region" description="Low complexity" evidence="5">
    <location>
        <begin position="192"/>
        <end position="204"/>
    </location>
</feature>
<dbReference type="SUPFAM" id="SSF46689">
    <property type="entry name" value="Homeodomain-like"/>
    <property type="match status" value="1"/>
</dbReference>
<dbReference type="Proteomes" id="UP000783686">
    <property type="component" value="Unassembled WGS sequence"/>
</dbReference>
<dbReference type="Pfam" id="PF05920">
    <property type="entry name" value="Homeobox_KN"/>
    <property type="match status" value="1"/>
</dbReference>
<evidence type="ECO:0000259" key="6">
    <source>
        <dbReference type="Pfam" id="PF05920"/>
    </source>
</evidence>
<dbReference type="EMBL" id="CAJFCW020000001">
    <property type="protein sequence ID" value="CAG9077025.1"/>
    <property type="molecule type" value="Genomic_DNA"/>
</dbReference>
<dbReference type="Gene3D" id="1.10.10.60">
    <property type="entry name" value="Homeodomain-like"/>
    <property type="match status" value="1"/>
</dbReference>
<dbReference type="InterPro" id="IPR008422">
    <property type="entry name" value="KN_HD"/>
</dbReference>
<keyword evidence="4" id="KW-0539">Nucleus</keyword>
<accession>A0A811JPZ3</accession>
<dbReference type="OrthoDB" id="10056939at2759"/>
<keyword evidence="3" id="KW-0371">Homeobox</keyword>
<evidence type="ECO:0000313" key="7">
    <source>
        <dbReference type="EMBL" id="CAD5205374.1"/>
    </source>
</evidence>
<dbReference type="InterPro" id="IPR009057">
    <property type="entry name" value="Homeodomain-like_sf"/>
</dbReference>
<name>A0A811JPZ3_9BILA</name>
<dbReference type="GO" id="GO:0003677">
    <property type="term" value="F:DNA binding"/>
    <property type="evidence" value="ECO:0007669"/>
    <property type="project" value="UniProtKB-KW"/>
</dbReference>
<reference evidence="7" key="1">
    <citation type="submission" date="2020-09" db="EMBL/GenBank/DDBJ databases">
        <authorList>
            <person name="Kikuchi T."/>
        </authorList>
    </citation>
    <scope>NUCLEOTIDE SEQUENCE</scope>
    <source>
        <strain evidence="7">SH1</strain>
    </source>
</reference>
<comment type="subcellular location">
    <subcellularLocation>
        <location evidence="1">Nucleus</location>
    </subcellularLocation>
</comment>
<gene>
    <name evidence="7" type="ORF">BOKJ2_LOCUS58</name>
</gene>
<dbReference type="EMBL" id="CAJFDH010000001">
    <property type="protein sequence ID" value="CAD5205374.1"/>
    <property type="molecule type" value="Genomic_DNA"/>
</dbReference>
<comment type="caution">
    <text evidence="7">The sequence shown here is derived from an EMBL/GenBank/DDBJ whole genome shotgun (WGS) entry which is preliminary data.</text>
</comment>
<feature type="region of interest" description="Disordered" evidence="5">
    <location>
        <begin position="1"/>
        <end position="29"/>
    </location>
</feature>
<organism evidence="7 8">
    <name type="scientific">Bursaphelenchus okinawaensis</name>
    <dbReference type="NCBI Taxonomy" id="465554"/>
    <lineage>
        <taxon>Eukaryota</taxon>
        <taxon>Metazoa</taxon>
        <taxon>Ecdysozoa</taxon>
        <taxon>Nematoda</taxon>
        <taxon>Chromadorea</taxon>
        <taxon>Rhabditida</taxon>
        <taxon>Tylenchina</taxon>
        <taxon>Tylenchomorpha</taxon>
        <taxon>Aphelenchoidea</taxon>
        <taxon>Aphelenchoididae</taxon>
        <taxon>Bursaphelenchus</taxon>
    </lineage>
</organism>
<dbReference type="GO" id="GO:0005634">
    <property type="term" value="C:nucleus"/>
    <property type="evidence" value="ECO:0007669"/>
    <property type="project" value="UniProtKB-SubCell"/>
</dbReference>
<evidence type="ECO:0000256" key="3">
    <source>
        <dbReference type="ARBA" id="ARBA00023155"/>
    </source>
</evidence>
<dbReference type="GO" id="GO:0006355">
    <property type="term" value="P:regulation of DNA-templated transcription"/>
    <property type="evidence" value="ECO:0007669"/>
    <property type="project" value="InterPro"/>
</dbReference>
<feature type="compositionally biased region" description="Polar residues" evidence="5">
    <location>
        <begin position="171"/>
        <end position="191"/>
    </location>
</feature>